<evidence type="ECO:0000256" key="2">
    <source>
        <dbReference type="ARBA" id="ARBA00022692"/>
    </source>
</evidence>
<dbReference type="OMA" id="FIMNTIT"/>
<evidence type="ECO:0000256" key="5">
    <source>
        <dbReference type="RuleBase" id="RU000687"/>
    </source>
</evidence>
<dbReference type="InterPro" id="IPR006202">
    <property type="entry name" value="Neur_chan_lig-bd"/>
</dbReference>
<dbReference type="InterPro" id="IPR036719">
    <property type="entry name" value="Neuro-gated_channel_TM_sf"/>
</dbReference>
<name>A7TA98_NEMVE</name>
<feature type="non-terminal residue" evidence="8">
    <location>
        <position position="1"/>
    </location>
</feature>
<protein>
    <submittedName>
        <fullName evidence="8">Uncharacterized protein</fullName>
    </submittedName>
</protein>
<dbReference type="PANTHER" id="PTHR18945">
    <property type="entry name" value="NEUROTRANSMITTER GATED ION CHANNEL"/>
    <property type="match status" value="1"/>
</dbReference>
<dbReference type="AlphaFoldDB" id="A7TA98"/>
<accession>A7TA98</accession>
<evidence type="ECO:0000313" key="9">
    <source>
        <dbReference type="Proteomes" id="UP000001593"/>
    </source>
</evidence>
<dbReference type="InterPro" id="IPR038050">
    <property type="entry name" value="Neuro_actylchol_rec"/>
</dbReference>
<keyword evidence="5" id="KW-0407">Ion channel</keyword>
<dbReference type="GO" id="GO:0045202">
    <property type="term" value="C:synapse"/>
    <property type="evidence" value="ECO:0000318"/>
    <property type="project" value="GO_Central"/>
</dbReference>
<dbReference type="InterPro" id="IPR036734">
    <property type="entry name" value="Neur_chan_lig-bd_sf"/>
</dbReference>
<dbReference type="GO" id="GO:1902495">
    <property type="term" value="C:transmembrane transporter complex"/>
    <property type="evidence" value="ECO:0000318"/>
    <property type="project" value="GO_Central"/>
</dbReference>
<evidence type="ECO:0000259" key="7">
    <source>
        <dbReference type="Pfam" id="PF02932"/>
    </source>
</evidence>
<feature type="domain" description="Neurotransmitter-gated ion-channel ligand-binding" evidence="6">
    <location>
        <begin position="2"/>
        <end position="107"/>
    </location>
</feature>
<dbReference type="SUPFAM" id="SSF90112">
    <property type="entry name" value="Neurotransmitter-gated ion-channel transmembrane pore"/>
    <property type="match status" value="1"/>
</dbReference>
<dbReference type="Pfam" id="PF02932">
    <property type="entry name" value="Neur_chan_memb"/>
    <property type="match status" value="1"/>
</dbReference>
<reference evidence="8 9" key="1">
    <citation type="journal article" date="2007" name="Science">
        <title>Sea anemone genome reveals ancestral eumetazoan gene repertoire and genomic organization.</title>
        <authorList>
            <person name="Putnam N.H."/>
            <person name="Srivastava M."/>
            <person name="Hellsten U."/>
            <person name="Dirks B."/>
            <person name="Chapman J."/>
            <person name="Salamov A."/>
            <person name="Terry A."/>
            <person name="Shapiro H."/>
            <person name="Lindquist E."/>
            <person name="Kapitonov V.V."/>
            <person name="Jurka J."/>
            <person name="Genikhovich G."/>
            <person name="Grigoriev I.V."/>
            <person name="Lucas S.M."/>
            <person name="Steele R.E."/>
            <person name="Finnerty J.R."/>
            <person name="Technau U."/>
            <person name="Martindale M.Q."/>
            <person name="Rokhsar D.S."/>
        </authorList>
    </citation>
    <scope>NUCLEOTIDE SEQUENCE [LARGE SCALE GENOMIC DNA]</scope>
    <source>
        <strain evidence="9">CH2 X CH6</strain>
    </source>
</reference>
<dbReference type="STRING" id="45351.A7TA98"/>
<dbReference type="eggNOG" id="KOG3645">
    <property type="taxonomic scope" value="Eukaryota"/>
</dbReference>
<dbReference type="PROSITE" id="PS00236">
    <property type="entry name" value="NEUROTR_ION_CHANNEL"/>
    <property type="match status" value="1"/>
</dbReference>
<dbReference type="InParanoid" id="A7TA98"/>
<feature type="transmembrane region" description="Helical" evidence="5">
    <location>
        <begin position="110"/>
        <end position="133"/>
    </location>
</feature>
<keyword evidence="9" id="KW-1185">Reference proteome</keyword>
<proteinExistence type="inferred from homology"/>
<dbReference type="EMBL" id="DS473941">
    <property type="protein sequence ID" value="EDO27073.1"/>
    <property type="molecule type" value="Genomic_DNA"/>
</dbReference>
<dbReference type="GO" id="GO:0098794">
    <property type="term" value="C:postsynapse"/>
    <property type="evidence" value="ECO:0007669"/>
    <property type="project" value="GOC"/>
</dbReference>
<feature type="transmembrane region" description="Helical" evidence="5">
    <location>
        <begin position="139"/>
        <end position="157"/>
    </location>
</feature>
<gene>
    <name evidence="8" type="ORF">NEMVEDRAFT_v1g152171</name>
</gene>
<comment type="subcellular location">
    <subcellularLocation>
        <location evidence="1">Membrane</location>
        <topology evidence="1">Multi-pass membrane protein</topology>
    </subcellularLocation>
</comment>
<dbReference type="InterPro" id="IPR006029">
    <property type="entry name" value="Neurotrans-gated_channel_TM"/>
</dbReference>
<evidence type="ECO:0000256" key="3">
    <source>
        <dbReference type="ARBA" id="ARBA00022989"/>
    </source>
</evidence>
<dbReference type="PhylomeDB" id="A7TA98"/>
<dbReference type="GO" id="GO:0005231">
    <property type="term" value="F:excitatory extracellular ligand-gated monoatomic ion channel activity"/>
    <property type="evidence" value="ECO:0000318"/>
    <property type="project" value="GO_Central"/>
</dbReference>
<dbReference type="GO" id="GO:0005886">
    <property type="term" value="C:plasma membrane"/>
    <property type="evidence" value="ECO:0000318"/>
    <property type="project" value="GO_Central"/>
</dbReference>
<dbReference type="GO" id="GO:0007268">
    <property type="term" value="P:chemical synaptic transmission"/>
    <property type="evidence" value="ECO:0000318"/>
    <property type="project" value="GO_Central"/>
</dbReference>
<dbReference type="Gene3D" id="1.20.58.390">
    <property type="entry name" value="Neurotransmitter-gated ion-channel transmembrane domain"/>
    <property type="match status" value="1"/>
</dbReference>
<dbReference type="Pfam" id="PF02931">
    <property type="entry name" value="Neur_chan_LBD"/>
    <property type="match status" value="1"/>
</dbReference>
<evidence type="ECO:0000259" key="6">
    <source>
        <dbReference type="Pfam" id="PF02931"/>
    </source>
</evidence>
<dbReference type="HOGENOM" id="CLU_1393339_0_0_1"/>
<dbReference type="GO" id="GO:0043005">
    <property type="term" value="C:neuron projection"/>
    <property type="evidence" value="ECO:0000318"/>
    <property type="project" value="GO_Central"/>
</dbReference>
<evidence type="ECO:0000256" key="1">
    <source>
        <dbReference type="ARBA" id="ARBA00004141"/>
    </source>
</evidence>
<dbReference type="Gene3D" id="2.70.170.10">
    <property type="entry name" value="Neurotransmitter-gated ion-channel ligand-binding domain"/>
    <property type="match status" value="1"/>
</dbReference>
<keyword evidence="3 5" id="KW-1133">Transmembrane helix</keyword>
<dbReference type="Proteomes" id="UP000001593">
    <property type="component" value="Unassembled WGS sequence"/>
</dbReference>
<dbReference type="InterPro" id="IPR006201">
    <property type="entry name" value="Neur_channel"/>
</dbReference>
<dbReference type="GO" id="GO:0042391">
    <property type="term" value="P:regulation of membrane potential"/>
    <property type="evidence" value="ECO:0000318"/>
    <property type="project" value="GO_Central"/>
</dbReference>
<comment type="caution">
    <text evidence="5">Lacks conserved residue(s) required for the propagation of feature annotation.</text>
</comment>
<feature type="domain" description="Neurotransmitter-gated ion-channel transmembrane" evidence="7">
    <location>
        <begin position="116"/>
        <end position="188"/>
    </location>
</feature>
<dbReference type="InterPro" id="IPR018000">
    <property type="entry name" value="Neurotransmitter_ion_chnl_CS"/>
</dbReference>
<keyword evidence="5" id="KW-0813">Transport</keyword>
<dbReference type="CDD" id="cd19051">
    <property type="entry name" value="LGIC_TM_cation"/>
    <property type="match status" value="1"/>
</dbReference>
<organism evidence="8 9">
    <name type="scientific">Nematostella vectensis</name>
    <name type="common">Starlet sea anemone</name>
    <dbReference type="NCBI Taxonomy" id="45351"/>
    <lineage>
        <taxon>Eukaryota</taxon>
        <taxon>Metazoa</taxon>
        <taxon>Cnidaria</taxon>
        <taxon>Anthozoa</taxon>
        <taxon>Hexacorallia</taxon>
        <taxon>Actiniaria</taxon>
        <taxon>Edwardsiidae</taxon>
        <taxon>Nematostella</taxon>
    </lineage>
</organism>
<dbReference type="GO" id="GO:1904315">
    <property type="term" value="F:transmitter-gated monoatomic ion channel activity involved in regulation of postsynaptic membrane potential"/>
    <property type="evidence" value="ECO:0000318"/>
    <property type="project" value="GO_Central"/>
</dbReference>
<keyword evidence="2 5" id="KW-0812">Transmembrane</keyword>
<dbReference type="KEGG" id="nve:5497329"/>
<dbReference type="PRINTS" id="PR00252">
    <property type="entry name" value="NRIONCHANNEL"/>
</dbReference>
<keyword evidence="4 5" id="KW-0472">Membrane</keyword>
<dbReference type="GO" id="GO:0004888">
    <property type="term" value="F:transmembrane signaling receptor activity"/>
    <property type="evidence" value="ECO:0007669"/>
    <property type="project" value="InterPro"/>
</dbReference>
<evidence type="ECO:0000313" key="8">
    <source>
        <dbReference type="EMBL" id="EDO27073.1"/>
    </source>
</evidence>
<dbReference type="GO" id="GO:0034220">
    <property type="term" value="P:monoatomic ion transmembrane transport"/>
    <property type="evidence" value="ECO:0000318"/>
    <property type="project" value="GO_Central"/>
</dbReference>
<comment type="similarity">
    <text evidence="5">Belongs to the ligand-gated ion channel (TC 1.A.9) family.</text>
</comment>
<evidence type="ECO:0000256" key="4">
    <source>
        <dbReference type="ARBA" id="ARBA00023136"/>
    </source>
</evidence>
<keyword evidence="5" id="KW-0406">Ion transport</keyword>
<dbReference type="FunFam" id="2.70.170.10:FF:000060">
    <property type="entry name" value="Nicotinic acetylcholine receptor subunit alpha4"/>
    <property type="match status" value="1"/>
</dbReference>
<sequence>IDTNVIVNHDGSTTWLAPAIIKSECKIDVRFFPFDVQSCELTFGSWTHDGLKIDIHLKQESGIDTENFSDNREWFLKGTSGRRDVKMYICCPEPYPTVTYTIILRRRAMFYVFNMVLPTGVIALLSLFSFYLPPNSGERVSFVITVLLAMSVYLIMVTENIPRSTDIPLVSKFFMASMIQIALSLAATFECLCRIA</sequence>
<dbReference type="SUPFAM" id="SSF63712">
    <property type="entry name" value="Nicotinic receptor ligand binding domain-like"/>
    <property type="match status" value="1"/>
</dbReference>